<dbReference type="Proteomes" id="UP001597171">
    <property type="component" value="Unassembled WGS sequence"/>
</dbReference>
<proteinExistence type="predicted"/>
<evidence type="ECO:0000313" key="2">
    <source>
        <dbReference type="Proteomes" id="UP001597171"/>
    </source>
</evidence>
<comment type="caution">
    <text evidence="1">The sequence shown here is derived from an EMBL/GenBank/DDBJ whole genome shotgun (WGS) entry which is preliminary data.</text>
</comment>
<organism evidence="1 2">
    <name type="scientific">Methylopila musalis</name>
    <dbReference type="NCBI Taxonomy" id="1134781"/>
    <lineage>
        <taxon>Bacteria</taxon>
        <taxon>Pseudomonadati</taxon>
        <taxon>Pseudomonadota</taxon>
        <taxon>Alphaproteobacteria</taxon>
        <taxon>Hyphomicrobiales</taxon>
        <taxon>Methylopilaceae</taxon>
        <taxon>Methylopila</taxon>
    </lineage>
</organism>
<dbReference type="RefSeq" id="WP_378775892.1">
    <property type="nucleotide sequence ID" value="NZ_JBHTMX010000111.1"/>
</dbReference>
<name>A0ABW3Z8R4_9HYPH</name>
<protein>
    <submittedName>
        <fullName evidence="1">Uncharacterized protein</fullName>
    </submittedName>
</protein>
<evidence type="ECO:0000313" key="1">
    <source>
        <dbReference type="EMBL" id="MFD1332679.1"/>
    </source>
</evidence>
<sequence length="57" mass="5540">MTLIAPRDGAVFKAFACWPSRIGAIALIALGVSLGADAYAGGPAPAAVAEQTPTGVG</sequence>
<accession>A0ABW3Z8R4</accession>
<gene>
    <name evidence="1" type="ORF">ACFQ4O_11795</name>
</gene>
<keyword evidence="2" id="KW-1185">Reference proteome</keyword>
<reference evidence="2" key="1">
    <citation type="journal article" date="2019" name="Int. J. Syst. Evol. Microbiol.">
        <title>The Global Catalogue of Microorganisms (GCM) 10K type strain sequencing project: providing services to taxonomists for standard genome sequencing and annotation.</title>
        <authorList>
            <consortium name="The Broad Institute Genomics Platform"/>
            <consortium name="The Broad Institute Genome Sequencing Center for Infectious Disease"/>
            <person name="Wu L."/>
            <person name="Ma J."/>
        </authorList>
    </citation>
    <scope>NUCLEOTIDE SEQUENCE [LARGE SCALE GENOMIC DNA]</scope>
    <source>
        <strain evidence="2">CCUG 61696</strain>
    </source>
</reference>
<dbReference type="EMBL" id="JBHTMX010000111">
    <property type="protein sequence ID" value="MFD1332679.1"/>
    <property type="molecule type" value="Genomic_DNA"/>
</dbReference>